<sequence length="198" mass="22221">MTISLERTETIATDRTEMASSSELDDLFEQMHIPEGYKLEIVGGTVFMAPQRDVHWQTIRRIVRALEDRFGLDAPVTSDVRIDFPGELNGFAPDVAKLADGAEKNEFGRWRYQDVEFVAEVISKGTAANDYGPKKTAYALAEVPVYMIADPYLGRCRIFTDPQDGDYKIDITIAYGTPVDLTHTVVGITFSTEEFPRD</sequence>
<keyword evidence="3" id="KW-0378">Hydrolase</keyword>
<dbReference type="InterPro" id="IPR012296">
    <property type="entry name" value="Nuclease_put_TT1808"/>
</dbReference>
<dbReference type="RefSeq" id="WP_006603711.1">
    <property type="nucleotide sequence ID" value="NZ_CP072931.1"/>
</dbReference>
<evidence type="ECO:0000259" key="1">
    <source>
        <dbReference type="Pfam" id="PF05685"/>
    </source>
</evidence>
<dbReference type="CDD" id="cd06260">
    <property type="entry name" value="DUF820-like"/>
    <property type="match status" value="1"/>
</dbReference>
<dbReference type="InterPro" id="IPR008538">
    <property type="entry name" value="Uma2"/>
</dbReference>
<dbReference type="KEGG" id="sauh:SU9_020880"/>
<proteinExistence type="predicted"/>
<keyword evidence="3" id="KW-0540">Nuclease</keyword>
<organism evidence="2">
    <name type="scientific">Streptomyces auratus AGR0001</name>
    <dbReference type="NCBI Taxonomy" id="1160718"/>
    <lineage>
        <taxon>Bacteria</taxon>
        <taxon>Bacillati</taxon>
        <taxon>Actinomycetota</taxon>
        <taxon>Actinomycetes</taxon>
        <taxon>Kitasatosporales</taxon>
        <taxon>Streptomycetaceae</taxon>
        <taxon>Streptomyces</taxon>
    </lineage>
</organism>
<gene>
    <name evidence="3" type="ORF">SU9_020880</name>
    <name evidence="2" type="ORF">SU9_10723</name>
</gene>
<dbReference type="PANTHER" id="PTHR35400:SF3">
    <property type="entry name" value="SLL1072 PROTEIN"/>
    <property type="match status" value="1"/>
</dbReference>
<dbReference type="Proteomes" id="UP000009036">
    <property type="component" value="Chromosome"/>
</dbReference>
<dbReference type="HOGENOM" id="CLU_076312_4_1_11"/>
<dbReference type="EMBL" id="AJGV01000070">
    <property type="protein sequence ID" value="EJJ07022.1"/>
    <property type="molecule type" value="Genomic_DNA"/>
</dbReference>
<dbReference type="OrthoDB" id="4316356at2"/>
<keyword evidence="3" id="KW-0255">Endonuclease</keyword>
<dbReference type="GO" id="GO:0004519">
    <property type="term" value="F:endonuclease activity"/>
    <property type="evidence" value="ECO:0007669"/>
    <property type="project" value="UniProtKB-KW"/>
</dbReference>
<accession>J1S849</accession>
<evidence type="ECO:0000313" key="3">
    <source>
        <dbReference type="EMBL" id="QTZ93610.1"/>
    </source>
</evidence>
<dbReference type="STRING" id="1160718.SU9_10723"/>
<dbReference type="InterPro" id="IPR011335">
    <property type="entry name" value="Restrct_endonuc-II-like"/>
</dbReference>
<dbReference type="Pfam" id="PF05685">
    <property type="entry name" value="Uma2"/>
    <property type="match status" value="1"/>
</dbReference>
<protein>
    <submittedName>
        <fullName evidence="3">Uma2 family endonuclease</fullName>
    </submittedName>
</protein>
<dbReference type="eggNOG" id="COG4636">
    <property type="taxonomic scope" value="Bacteria"/>
</dbReference>
<keyword evidence="4" id="KW-1185">Reference proteome</keyword>
<reference evidence="2" key="1">
    <citation type="journal article" date="2012" name="J. Bacteriol.">
        <title>Genome Sequence of Streptomyces auratus Strain AGR0001, a Phoslactomycin-Producing Actinomycete.</title>
        <authorList>
            <person name="Han X."/>
            <person name="Li M."/>
            <person name="Ding Z."/>
            <person name="Zhao J."/>
            <person name="Ji K."/>
            <person name="Wen M."/>
            <person name="Lu T."/>
        </authorList>
    </citation>
    <scope>NUCLEOTIDE SEQUENCE [LARGE SCALE GENOMIC DNA]</scope>
    <source>
        <strain evidence="2">AGR0001</strain>
    </source>
</reference>
<dbReference type="EMBL" id="CP072931">
    <property type="protein sequence ID" value="QTZ93610.1"/>
    <property type="molecule type" value="Genomic_DNA"/>
</dbReference>
<reference evidence="3" key="2">
    <citation type="submission" date="2021-04" db="EMBL/GenBank/DDBJ databases">
        <authorList>
            <person name="Wen M.-L."/>
            <person name="Han X.-L."/>
            <person name="Xiong J."/>
        </authorList>
    </citation>
    <scope>NUCLEOTIDE SEQUENCE</scope>
    <source>
        <strain evidence="3">AGR0001</strain>
    </source>
</reference>
<evidence type="ECO:0000313" key="4">
    <source>
        <dbReference type="Proteomes" id="UP000009036"/>
    </source>
</evidence>
<feature type="domain" description="Putative restriction endonuclease" evidence="1">
    <location>
        <begin position="27"/>
        <end position="190"/>
    </location>
</feature>
<dbReference type="PATRIC" id="fig|1160718.3.peg.2163"/>
<name>J1S849_9ACTN</name>
<dbReference type="Gene3D" id="3.90.1570.10">
    <property type="entry name" value="tt1808, chain A"/>
    <property type="match status" value="1"/>
</dbReference>
<dbReference type="AlphaFoldDB" id="J1S849"/>
<dbReference type="SUPFAM" id="SSF52980">
    <property type="entry name" value="Restriction endonuclease-like"/>
    <property type="match status" value="1"/>
</dbReference>
<dbReference type="PANTHER" id="PTHR35400">
    <property type="entry name" value="SLR1083 PROTEIN"/>
    <property type="match status" value="1"/>
</dbReference>
<evidence type="ECO:0000313" key="2">
    <source>
        <dbReference type="EMBL" id="EJJ07022.1"/>
    </source>
</evidence>